<comment type="caution">
    <text evidence="2">The sequence shown here is derived from an EMBL/GenBank/DDBJ whole genome shotgun (WGS) entry which is preliminary data.</text>
</comment>
<protein>
    <submittedName>
        <fullName evidence="2">Uncharacterized protein</fullName>
    </submittedName>
</protein>
<accession>A0A4Y2NB12</accession>
<proteinExistence type="predicted"/>
<organism evidence="2 3">
    <name type="scientific">Araneus ventricosus</name>
    <name type="common">Orbweaver spider</name>
    <name type="synonym">Epeira ventricosa</name>
    <dbReference type="NCBI Taxonomy" id="182803"/>
    <lineage>
        <taxon>Eukaryota</taxon>
        <taxon>Metazoa</taxon>
        <taxon>Ecdysozoa</taxon>
        <taxon>Arthropoda</taxon>
        <taxon>Chelicerata</taxon>
        <taxon>Arachnida</taxon>
        <taxon>Araneae</taxon>
        <taxon>Araneomorphae</taxon>
        <taxon>Entelegynae</taxon>
        <taxon>Araneoidea</taxon>
        <taxon>Araneidae</taxon>
        <taxon>Araneus</taxon>
    </lineage>
</organism>
<dbReference type="EMBL" id="BGPR01008682">
    <property type="protein sequence ID" value="GBN35337.1"/>
    <property type="molecule type" value="Genomic_DNA"/>
</dbReference>
<name>A0A4Y2NB12_ARAVE</name>
<dbReference type="OrthoDB" id="425619at2759"/>
<feature type="compositionally biased region" description="Basic residues" evidence="1">
    <location>
        <begin position="72"/>
        <end position="81"/>
    </location>
</feature>
<evidence type="ECO:0000313" key="3">
    <source>
        <dbReference type="Proteomes" id="UP000499080"/>
    </source>
</evidence>
<keyword evidence="3" id="KW-1185">Reference proteome</keyword>
<sequence length="81" mass="9244">MPKREGPYLVITNRSPTTYEIADPAKPDEVLGIYHSSALRVYELLISRDSRIAAPLRRRGRSKKYNADSSPRRRTSQRGSL</sequence>
<dbReference type="Proteomes" id="UP000499080">
    <property type="component" value="Unassembled WGS sequence"/>
</dbReference>
<evidence type="ECO:0000256" key="1">
    <source>
        <dbReference type="SAM" id="MobiDB-lite"/>
    </source>
</evidence>
<feature type="region of interest" description="Disordered" evidence="1">
    <location>
        <begin position="57"/>
        <end position="81"/>
    </location>
</feature>
<reference evidence="2 3" key="1">
    <citation type="journal article" date="2019" name="Sci. Rep.">
        <title>Orb-weaving spider Araneus ventricosus genome elucidates the spidroin gene catalogue.</title>
        <authorList>
            <person name="Kono N."/>
            <person name="Nakamura H."/>
            <person name="Ohtoshi R."/>
            <person name="Moran D.A.P."/>
            <person name="Shinohara A."/>
            <person name="Yoshida Y."/>
            <person name="Fujiwara M."/>
            <person name="Mori M."/>
            <person name="Tomita M."/>
            <person name="Arakawa K."/>
        </authorList>
    </citation>
    <scope>NUCLEOTIDE SEQUENCE [LARGE SCALE GENOMIC DNA]</scope>
</reference>
<gene>
    <name evidence="2" type="ORF">AVEN_228210_1</name>
</gene>
<evidence type="ECO:0000313" key="2">
    <source>
        <dbReference type="EMBL" id="GBN35337.1"/>
    </source>
</evidence>
<dbReference type="AlphaFoldDB" id="A0A4Y2NB12"/>